<dbReference type="OrthoDB" id="3402203at2"/>
<sequence length="76" mass="8572">MIMDDNGAPNVFLTGAPATVIAGEEQLRYIADLDVTKVKIPRGNRYEHFEASSETTLVDDRELRVFVWTHSTYVAE</sequence>
<protein>
    <submittedName>
        <fullName evidence="1">Uncharacterized protein</fullName>
    </submittedName>
</protein>
<dbReference type="STRING" id="67285.AQI88_39900"/>
<accession>A0A101NA19</accession>
<dbReference type="InterPro" id="IPR046030">
    <property type="entry name" value="DUF5988"/>
</dbReference>
<name>A0A101NA19_9ACTN</name>
<dbReference type="Proteomes" id="UP000054241">
    <property type="component" value="Unassembled WGS sequence"/>
</dbReference>
<evidence type="ECO:0000313" key="1">
    <source>
        <dbReference type="EMBL" id="KUM89351.1"/>
    </source>
</evidence>
<dbReference type="Pfam" id="PF19450">
    <property type="entry name" value="DUF5988"/>
    <property type="match status" value="1"/>
</dbReference>
<evidence type="ECO:0000313" key="2">
    <source>
        <dbReference type="Proteomes" id="UP000054241"/>
    </source>
</evidence>
<comment type="caution">
    <text evidence="1">The sequence shown here is derived from an EMBL/GenBank/DDBJ whole genome shotgun (WGS) entry which is preliminary data.</text>
</comment>
<keyword evidence="2" id="KW-1185">Reference proteome</keyword>
<proteinExistence type="predicted"/>
<reference evidence="1 2" key="1">
    <citation type="submission" date="2015-10" db="EMBL/GenBank/DDBJ databases">
        <title>Draft genome sequence of Streptomyces cellostaticus DSM 40189, type strain for the species Streptomyces cellostaticus.</title>
        <authorList>
            <person name="Ruckert C."/>
            <person name="Winkler A."/>
            <person name="Kalinowski J."/>
            <person name="Kampfer P."/>
            <person name="Glaeser S."/>
        </authorList>
    </citation>
    <scope>NUCLEOTIDE SEQUENCE [LARGE SCALE GENOMIC DNA]</scope>
    <source>
        <strain evidence="1 2">DSM 40189</strain>
    </source>
</reference>
<gene>
    <name evidence="1" type="ORF">AQI88_39900</name>
</gene>
<dbReference type="EMBL" id="LMWL01000092">
    <property type="protein sequence ID" value="KUM89351.1"/>
    <property type="molecule type" value="Genomic_DNA"/>
</dbReference>
<organism evidence="1 2">
    <name type="scientific">Streptomyces cellostaticus</name>
    <dbReference type="NCBI Taxonomy" id="67285"/>
    <lineage>
        <taxon>Bacteria</taxon>
        <taxon>Bacillati</taxon>
        <taxon>Actinomycetota</taxon>
        <taxon>Actinomycetes</taxon>
        <taxon>Kitasatosporales</taxon>
        <taxon>Streptomycetaceae</taxon>
        <taxon>Streptomyces</taxon>
    </lineage>
</organism>
<dbReference type="AlphaFoldDB" id="A0A101NA19"/>